<evidence type="ECO:0000256" key="5">
    <source>
        <dbReference type="ARBA" id="ARBA00023277"/>
    </source>
</evidence>
<comment type="cofactor">
    <cofactor evidence="1">
        <name>Mg(2+)</name>
        <dbReference type="ChEBI" id="CHEBI:18420"/>
    </cofactor>
</comment>
<dbReference type="AlphaFoldDB" id="A0A1S2VF82"/>
<accession>A0A1S2VF82</accession>
<comment type="caution">
    <text evidence="6">The sequence shown here is derived from an EMBL/GenBank/DDBJ whole genome shotgun (WGS) entry which is preliminary data.</text>
</comment>
<dbReference type="Gene3D" id="1.10.150.240">
    <property type="entry name" value="Putative phosphatase, domain 2"/>
    <property type="match status" value="1"/>
</dbReference>
<protein>
    <submittedName>
        <fullName evidence="6">Haloacid dehalogenase</fullName>
    </submittedName>
</protein>
<dbReference type="PANTHER" id="PTHR46193:SF18">
    <property type="entry name" value="HEXITOL PHOSPHATASE B"/>
    <property type="match status" value="1"/>
</dbReference>
<keyword evidence="5" id="KW-0119">Carbohydrate metabolism</keyword>
<dbReference type="InterPro" id="IPR036412">
    <property type="entry name" value="HAD-like_sf"/>
</dbReference>
<proteinExistence type="inferred from homology"/>
<dbReference type="PANTHER" id="PTHR46193">
    <property type="entry name" value="6-PHOSPHOGLUCONATE PHOSPHATASE"/>
    <property type="match status" value="1"/>
</dbReference>
<dbReference type="EMBL" id="MORL01000013">
    <property type="protein sequence ID" value="OIN57369.1"/>
    <property type="molecule type" value="Genomic_DNA"/>
</dbReference>
<dbReference type="SUPFAM" id="SSF56784">
    <property type="entry name" value="HAD-like"/>
    <property type="match status" value="1"/>
</dbReference>
<dbReference type="Pfam" id="PF00702">
    <property type="entry name" value="Hydrolase"/>
    <property type="match status" value="1"/>
</dbReference>
<dbReference type="Gene3D" id="3.40.50.1000">
    <property type="entry name" value="HAD superfamily/HAD-like"/>
    <property type="match status" value="1"/>
</dbReference>
<dbReference type="InterPro" id="IPR051600">
    <property type="entry name" value="Beta-PGM-like"/>
</dbReference>
<dbReference type="NCBIfam" id="TIGR01509">
    <property type="entry name" value="HAD-SF-IA-v3"/>
    <property type="match status" value="1"/>
</dbReference>
<evidence type="ECO:0000256" key="3">
    <source>
        <dbReference type="ARBA" id="ARBA00022723"/>
    </source>
</evidence>
<gene>
    <name evidence="6" type="ORF">BLX24_20555</name>
</gene>
<dbReference type="SFLD" id="SFLDG01135">
    <property type="entry name" value="C1.5.6:_HAD__Beta-PGM__Phospha"/>
    <property type="match status" value="1"/>
</dbReference>
<evidence type="ECO:0000256" key="4">
    <source>
        <dbReference type="ARBA" id="ARBA00022842"/>
    </source>
</evidence>
<dbReference type="InterPro" id="IPR023198">
    <property type="entry name" value="PGP-like_dom2"/>
</dbReference>
<keyword evidence="3" id="KW-0479">Metal-binding</keyword>
<sequence length="224" mass="24353">MSALPFGALFDMDGVIIHNHQYHTDSWLAFAARYGHTITHEDYARYINGRVAKESLPFVFKRALTPDEVVALTEEKEEIYRALYGPHQVPTTGLFAFLDDLKANGVRMAVGTSAPVSNISFTLDGIGVRPYYDAVVDASMIQHGKPDPEIYLTAAARIGVTPDRCVVFEDAFSGIEAGLRAGMKVIALATTHTRDELAQTGASLIIDDFTQLTAGMMIAIITGA</sequence>
<dbReference type="InterPro" id="IPR006439">
    <property type="entry name" value="HAD-SF_hydro_IA"/>
</dbReference>
<name>A0A1S2VF82_9BACT</name>
<dbReference type="InterPro" id="IPR023214">
    <property type="entry name" value="HAD_sf"/>
</dbReference>
<dbReference type="SFLD" id="SFLDG01129">
    <property type="entry name" value="C1.5:_HAD__Beta-PGM__Phosphata"/>
    <property type="match status" value="1"/>
</dbReference>
<reference evidence="6 7" key="1">
    <citation type="submission" date="2016-10" db="EMBL/GenBank/DDBJ databases">
        <title>Arsenicibacter rosenii gen. nov., sp. nov., an efficient arsenic-methylating bacterium isolated from an arsenic-contaminated paddy soil.</title>
        <authorList>
            <person name="Huang K."/>
        </authorList>
    </citation>
    <scope>NUCLEOTIDE SEQUENCE [LARGE SCALE GENOMIC DNA]</scope>
    <source>
        <strain evidence="6 7">SM-1</strain>
    </source>
</reference>
<comment type="similarity">
    <text evidence="2">Belongs to the HAD-like hydrolase superfamily. CbbY/CbbZ/Gph/YieH family.</text>
</comment>
<keyword evidence="4" id="KW-0460">Magnesium</keyword>
<dbReference type="OrthoDB" id="9797743at2"/>
<evidence type="ECO:0000256" key="1">
    <source>
        <dbReference type="ARBA" id="ARBA00001946"/>
    </source>
</evidence>
<dbReference type="Proteomes" id="UP000181790">
    <property type="component" value="Unassembled WGS sequence"/>
</dbReference>
<evidence type="ECO:0000256" key="2">
    <source>
        <dbReference type="ARBA" id="ARBA00006171"/>
    </source>
</evidence>
<dbReference type="RefSeq" id="WP_071505081.1">
    <property type="nucleotide sequence ID" value="NZ_MORL01000013.1"/>
</dbReference>
<dbReference type="PRINTS" id="PR00413">
    <property type="entry name" value="HADHALOGNASE"/>
</dbReference>
<keyword evidence="7" id="KW-1185">Reference proteome</keyword>
<dbReference type="SFLD" id="SFLDS00003">
    <property type="entry name" value="Haloacid_Dehalogenase"/>
    <property type="match status" value="1"/>
</dbReference>
<dbReference type="GO" id="GO:0046872">
    <property type="term" value="F:metal ion binding"/>
    <property type="evidence" value="ECO:0007669"/>
    <property type="project" value="UniProtKB-KW"/>
</dbReference>
<dbReference type="GO" id="GO:0003824">
    <property type="term" value="F:catalytic activity"/>
    <property type="evidence" value="ECO:0007669"/>
    <property type="project" value="UniProtKB-ARBA"/>
</dbReference>
<organism evidence="6 7">
    <name type="scientific">Arsenicibacter rosenii</name>
    <dbReference type="NCBI Taxonomy" id="1750698"/>
    <lineage>
        <taxon>Bacteria</taxon>
        <taxon>Pseudomonadati</taxon>
        <taxon>Bacteroidota</taxon>
        <taxon>Cytophagia</taxon>
        <taxon>Cytophagales</taxon>
        <taxon>Spirosomataceae</taxon>
        <taxon>Arsenicibacter</taxon>
    </lineage>
</organism>
<evidence type="ECO:0000313" key="6">
    <source>
        <dbReference type="EMBL" id="OIN57369.1"/>
    </source>
</evidence>
<evidence type="ECO:0000313" key="7">
    <source>
        <dbReference type="Proteomes" id="UP000181790"/>
    </source>
</evidence>